<keyword evidence="2" id="KW-0805">Transcription regulation</keyword>
<evidence type="ECO:0000256" key="4">
    <source>
        <dbReference type="ARBA" id="ARBA00023163"/>
    </source>
</evidence>
<keyword evidence="5" id="KW-0539">Nucleus</keyword>
<evidence type="ECO:0000256" key="2">
    <source>
        <dbReference type="ARBA" id="ARBA00023015"/>
    </source>
</evidence>
<evidence type="ECO:0008006" key="8">
    <source>
        <dbReference type="Google" id="ProtNLM"/>
    </source>
</evidence>
<dbReference type="AlphaFoldDB" id="A0A1B5Z825"/>
<dbReference type="GO" id="GO:0005634">
    <property type="term" value="C:nucleus"/>
    <property type="evidence" value="ECO:0007669"/>
    <property type="project" value="UniProtKB-SubCell"/>
</dbReference>
<dbReference type="Gene3D" id="2.40.330.10">
    <property type="entry name" value="DNA-binding pseudobarrel domain"/>
    <property type="match status" value="1"/>
</dbReference>
<dbReference type="EMBL" id="BCLP01046740">
    <property type="protein sequence ID" value="GAU10250.1"/>
    <property type="molecule type" value="Genomic_DNA"/>
</dbReference>
<evidence type="ECO:0000256" key="1">
    <source>
        <dbReference type="ARBA" id="ARBA00004123"/>
    </source>
</evidence>
<sequence length="143" mass="16646">DVFGNHMQSGVHMNLSRSLFGRDEYPVRGLQVRIPYRHDDRDFTHIFVVILTDSDLHSGFLTMGYEHFASKLFAKTDTSVNLVDDMGFQWKCTVEYVPPPSDNVKIGGEWLNFMKTRKYKQGTYLMFGTRRLGRAWELFVKEG</sequence>
<keyword evidence="7" id="KW-1185">Reference proteome</keyword>
<proteinExistence type="predicted"/>
<feature type="non-terminal residue" evidence="6">
    <location>
        <position position="1"/>
    </location>
</feature>
<keyword evidence="4" id="KW-0804">Transcription</keyword>
<dbReference type="GO" id="GO:0003677">
    <property type="term" value="F:DNA binding"/>
    <property type="evidence" value="ECO:0007669"/>
    <property type="project" value="UniProtKB-KW"/>
</dbReference>
<gene>
    <name evidence="6" type="ORF">TSUD_422560</name>
</gene>
<dbReference type="InterPro" id="IPR015300">
    <property type="entry name" value="DNA-bd_pseudobarrel_sf"/>
</dbReference>
<name>A0A1B5Z825_TRISU</name>
<reference evidence="7" key="1">
    <citation type="journal article" date="2017" name="Front. Plant Sci.">
        <title>Climate Clever Clovers: New Paradigm to Reduce the Environmental Footprint of Ruminants by Breeding Low Methanogenic Forages Utilizing Haplotype Variation.</title>
        <authorList>
            <person name="Kaur P."/>
            <person name="Appels R."/>
            <person name="Bayer P.E."/>
            <person name="Keeble-Gagnere G."/>
            <person name="Wang J."/>
            <person name="Hirakawa H."/>
            <person name="Shirasawa K."/>
            <person name="Vercoe P."/>
            <person name="Stefanova K."/>
            <person name="Durmic Z."/>
            <person name="Nichols P."/>
            <person name="Revell C."/>
            <person name="Isobe S.N."/>
            <person name="Edwards D."/>
            <person name="Erskine W."/>
        </authorList>
    </citation>
    <scope>NUCLEOTIDE SEQUENCE [LARGE SCALE GENOMIC DNA]</scope>
    <source>
        <strain evidence="7">cv. Daliak</strain>
    </source>
</reference>
<comment type="caution">
    <text evidence="6">The sequence shown here is derived from an EMBL/GenBank/DDBJ whole genome shotgun (WGS) entry which is preliminary data.</text>
</comment>
<comment type="subcellular location">
    <subcellularLocation>
        <location evidence="1">Nucleus</location>
    </subcellularLocation>
</comment>
<evidence type="ECO:0000256" key="5">
    <source>
        <dbReference type="ARBA" id="ARBA00023242"/>
    </source>
</evidence>
<accession>A0A1B5Z825</accession>
<dbReference type="SUPFAM" id="SSF101936">
    <property type="entry name" value="DNA-binding pseudobarrel domain"/>
    <property type="match status" value="1"/>
</dbReference>
<dbReference type="Proteomes" id="UP000242715">
    <property type="component" value="Unassembled WGS sequence"/>
</dbReference>
<evidence type="ECO:0000313" key="6">
    <source>
        <dbReference type="EMBL" id="GAU10250.1"/>
    </source>
</evidence>
<evidence type="ECO:0000313" key="7">
    <source>
        <dbReference type="Proteomes" id="UP000242715"/>
    </source>
</evidence>
<organism evidence="6 7">
    <name type="scientific">Trifolium subterraneum</name>
    <name type="common">Subterranean clover</name>
    <dbReference type="NCBI Taxonomy" id="3900"/>
    <lineage>
        <taxon>Eukaryota</taxon>
        <taxon>Viridiplantae</taxon>
        <taxon>Streptophyta</taxon>
        <taxon>Embryophyta</taxon>
        <taxon>Tracheophyta</taxon>
        <taxon>Spermatophyta</taxon>
        <taxon>Magnoliopsida</taxon>
        <taxon>eudicotyledons</taxon>
        <taxon>Gunneridae</taxon>
        <taxon>Pentapetalae</taxon>
        <taxon>rosids</taxon>
        <taxon>fabids</taxon>
        <taxon>Fabales</taxon>
        <taxon>Fabaceae</taxon>
        <taxon>Papilionoideae</taxon>
        <taxon>50 kb inversion clade</taxon>
        <taxon>NPAAA clade</taxon>
        <taxon>Hologalegina</taxon>
        <taxon>IRL clade</taxon>
        <taxon>Trifolieae</taxon>
        <taxon>Trifolium</taxon>
    </lineage>
</organism>
<protein>
    <recommendedName>
        <fullName evidence="8">TF-B3 domain-containing protein</fullName>
    </recommendedName>
</protein>
<evidence type="ECO:0000256" key="3">
    <source>
        <dbReference type="ARBA" id="ARBA00023125"/>
    </source>
</evidence>
<keyword evidence="3" id="KW-0238">DNA-binding</keyword>